<dbReference type="OrthoDB" id="9781757at2"/>
<dbReference type="InterPro" id="IPR032710">
    <property type="entry name" value="NTF2-like_dom_sf"/>
</dbReference>
<proteinExistence type="predicted"/>
<gene>
    <name evidence="2" type="ORF">DFR68_12449</name>
</gene>
<protein>
    <submittedName>
        <fullName evidence="2">Limonene-1,2-epoxide hydrolase</fullName>
    </submittedName>
</protein>
<keyword evidence="3" id="KW-1185">Reference proteome</keyword>
<feature type="domain" description="Limonene-1,2-epoxide hydrolase" evidence="1">
    <location>
        <begin position="20"/>
        <end position="121"/>
    </location>
</feature>
<dbReference type="AlphaFoldDB" id="A0A370GHR6"/>
<name>A0A370GHR6_9NOCA</name>
<dbReference type="RefSeq" id="WP_068028098.1">
    <property type="nucleotide sequence ID" value="NZ_QQAZ01000024.1"/>
</dbReference>
<organism evidence="2 3">
    <name type="scientific">Nocardia mexicana</name>
    <dbReference type="NCBI Taxonomy" id="279262"/>
    <lineage>
        <taxon>Bacteria</taxon>
        <taxon>Bacillati</taxon>
        <taxon>Actinomycetota</taxon>
        <taxon>Actinomycetes</taxon>
        <taxon>Mycobacteriales</taxon>
        <taxon>Nocardiaceae</taxon>
        <taxon>Nocardia</taxon>
    </lineage>
</organism>
<evidence type="ECO:0000313" key="2">
    <source>
        <dbReference type="EMBL" id="RDI42786.1"/>
    </source>
</evidence>
<comment type="caution">
    <text evidence="2">The sequence shown here is derived from an EMBL/GenBank/DDBJ whole genome shotgun (WGS) entry which is preliminary data.</text>
</comment>
<evidence type="ECO:0000313" key="3">
    <source>
        <dbReference type="Proteomes" id="UP000255355"/>
    </source>
</evidence>
<dbReference type="SUPFAM" id="SSF54427">
    <property type="entry name" value="NTF2-like"/>
    <property type="match status" value="1"/>
</dbReference>
<keyword evidence="2" id="KW-0378">Hydrolase</keyword>
<dbReference type="Pfam" id="PF07858">
    <property type="entry name" value="LEH"/>
    <property type="match status" value="1"/>
</dbReference>
<dbReference type="CDD" id="cd00531">
    <property type="entry name" value="NTF2_like"/>
    <property type="match status" value="1"/>
</dbReference>
<accession>A0A370GHR6</accession>
<dbReference type="GO" id="GO:0016787">
    <property type="term" value="F:hydrolase activity"/>
    <property type="evidence" value="ECO:0007669"/>
    <property type="project" value="UniProtKB-KW"/>
</dbReference>
<dbReference type="Proteomes" id="UP000255355">
    <property type="component" value="Unassembled WGS sequence"/>
</dbReference>
<dbReference type="Gene3D" id="3.10.450.50">
    <property type="match status" value="1"/>
</dbReference>
<dbReference type="STRING" id="1210089.GCA_001613165_06332"/>
<evidence type="ECO:0000259" key="1">
    <source>
        <dbReference type="Pfam" id="PF07858"/>
    </source>
</evidence>
<sequence length="144" mass="16251">MTSPDEIVRAMFDRWSDPDRDPDRIGAYFAADAVYHNRPMPPIVGRPAIRDFIGRFLFGFESIRIDIHHQITSGGLVMNERTDILRGPAREIELPVMGVFEIDGAVITAWRDYYDMGTLVGAVGSEPESAPVARGSGLRRKFWR</sequence>
<dbReference type="InterPro" id="IPR013100">
    <property type="entry name" value="LEH"/>
</dbReference>
<reference evidence="2 3" key="1">
    <citation type="submission" date="2018-07" db="EMBL/GenBank/DDBJ databases">
        <title>Genomic Encyclopedia of Type Strains, Phase IV (KMG-IV): sequencing the most valuable type-strain genomes for metagenomic binning, comparative biology and taxonomic classification.</title>
        <authorList>
            <person name="Goeker M."/>
        </authorList>
    </citation>
    <scope>NUCLEOTIDE SEQUENCE [LARGE SCALE GENOMIC DNA]</scope>
    <source>
        <strain evidence="2 3">DSM 44952</strain>
    </source>
</reference>
<dbReference type="EMBL" id="QQAZ01000024">
    <property type="protein sequence ID" value="RDI42786.1"/>
    <property type="molecule type" value="Genomic_DNA"/>
</dbReference>